<dbReference type="PANTHER" id="PTHR20275:SF0">
    <property type="entry name" value="NAD KINASE"/>
    <property type="match status" value="1"/>
</dbReference>
<accession>A0A9D1GEQ3</accession>
<feature type="active site" description="Proton acceptor" evidence="6">
    <location>
        <position position="71"/>
    </location>
</feature>
<dbReference type="HAMAP" id="MF_00361">
    <property type="entry name" value="NAD_kinase"/>
    <property type="match status" value="1"/>
</dbReference>
<dbReference type="PANTHER" id="PTHR20275">
    <property type="entry name" value="NAD KINASE"/>
    <property type="match status" value="1"/>
</dbReference>
<evidence type="ECO:0000313" key="8">
    <source>
        <dbReference type="Proteomes" id="UP000886722"/>
    </source>
</evidence>
<feature type="binding site" evidence="6">
    <location>
        <position position="207"/>
    </location>
    <ligand>
        <name>NAD(+)</name>
        <dbReference type="ChEBI" id="CHEBI:57540"/>
    </ligand>
</feature>
<feature type="binding site" evidence="6">
    <location>
        <position position="172"/>
    </location>
    <ligand>
        <name>NAD(+)</name>
        <dbReference type="ChEBI" id="CHEBI:57540"/>
    </ligand>
</feature>
<comment type="cofactor">
    <cofactor evidence="6">
        <name>a divalent metal cation</name>
        <dbReference type="ChEBI" id="CHEBI:60240"/>
    </cofactor>
</comment>
<dbReference type="Proteomes" id="UP000886722">
    <property type="component" value="Unassembled WGS sequence"/>
</dbReference>
<protein>
    <recommendedName>
        <fullName evidence="6">NAD kinase</fullName>
        <ecNumber evidence="6">2.7.1.23</ecNumber>
    </recommendedName>
    <alternativeName>
        <fullName evidence="6">ATP-dependent NAD kinase</fullName>
    </alternativeName>
</protein>
<comment type="similarity">
    <text evidence="6">Belongs to the NAD kinase family.</text>
</comment>
<comment type="function">
    <text evidence="6">Involved in the regulation of the intracellular balance of NAD and NADP, and is a key enzyme in the biosynthesis of NADP. Catalyzes specifically the phosphorylation on 2'-hydroxyl of the adenosine moiety of NAD to yield NADP.</text>
</comment>
<dbReference type="EC" id="2.7.1.23" evidence="6"/>
<evidence type="ECO:0000313" key="7">
    <source>
        <dbReference type="EMBL" id="HIT39767.1"/>
    </source>
</evidence>
<dbReference type="GO" id="GO:0005737">
    <property type="term" value="C:cytoplasm"/>
    <property type="evidence" value="ECO:0007669"/>
    <property type="project" value="UniProtKB-SubCell"/>
</dbReference>
<feature type="binding site" evidence="6">
    <location>
        <begin position="71"/>
        <end position="72"/>
    </location>
    <ligand>
        <name>NAD(+)</name>
        <dbReference type="ChEBI" id="CHEBI:57540"/>
    </ligand>
</feature>
<dbReference type="GO" id="GO:0046872">
    <property type="term" value="F:metal ion binding"/>
    <property type="evidence" value="ECO:0007669"/>
    <property type="project" value="UniProtKB-UniRule"/>
</dbReference>
<proteinExistence type="inferred from homology"/>
<dbReference type="Gene3D" id="3.40.50.10330">
    <property type="entry name" value="Probable inorganic polyphosphate/atp-NAD kinase, domain 1"/>
    <property type="match status" value="1"/>
</dbReference>
<dbReference type="AlphaFoldDB" id="A0A9D1GEQ3"/>
<dbReference type="GO" id="GO:0051287">
    <property type="term" value="F:NAD binding"/>
    <property type="evidence" value="ECO:0007669"/>
    <property type="project" value="UniProtKB-ARBA"/>
</dbReference>
<dbReference type="InterPro" id="IPR016064">
    <property type="entry name" value="NAD/diacylglycerol_kinase_sf"/>
</dbReference>
<keyword evidence="1 6" id="KW-0808">Transferase</keyword>
<keyword evidence="3 6" id="KW-0521">NADP</keyword>
<evidence type="ECO:0000256" key="6">
    <source>
        <dbReference type="HAMAP-Rule" id="MF_00361"/>
    </source>
</evidence>
<name>A0A9D1GEQ3_9BACT</name>
<dbReference type="InterPro" id="IPR002504">
    <property type="entry name" value="NADK"/>
</dbReference>
<dbReference type="EMBL" id="DVKT01000052">
    <property type="protein sequence ID" value="HIT39767.1"/>
    <property type="molecule type" value="Genomic_DNA"/>
</dbReference>
<keyword evidence="4 6" id="KW-0520">NAD</keyword>
<dbReference type="InterPro" id="IPR017437">
    <property type="entry name" value="ATP-NAD_kinase_PpnK-typ_C"/>
</dbReference>
<dbReference type="InterPro" id="IPR017438">
    <property type="entry name" value="ATP-NAD_kinase_N"/>
</dbReference>
<comment type="caution">
    <text evidence="7">The sequence shown here is derived from an EMBL/GenBank/DDBJ whole genome shotgun (WGS) entry which is preliminary data.</text>
</comment>
<reference evidence="7" key="1">
    <citation type="submission" date="2020-10" db="EMBL/GenBank/DDBJ databases">
        <authorList>
            <person name="Gilroy R."/>
        </authorList>
    </citation>
    <scope>NUCLEOTIDE SEQUENCE</scope>
    <source>
        <strain evidence="7">21143</strain>
    </source>
</reference>
<gene>
    <name evidence="6" type="primary">nadK</name>
    <name evidence="7" type="ORF">IAD06_06990</name>
</gene>
<keyword evidence="6" id="KW-0547">Nucleotide-binding</keyword>
<feature type="binding site" evidence="6">
    <location>
        <begin position="142"/>
        <end position="143"/>
    </location>
    <ligand>
        <name>NAD(+)</name>
        <dbReference type="ChEBI" id="CHEBI:57540"/>
    </ligand>
</feature>
<dbReference type="Gene3D" id="2.60.200.30">
    <property type="entry name" value="Probable inorganic polyphosphate/atp-NAD kinase, domain 2"/>
    <property type="match status" value="1"/>
</dbReference>
<dbReference type="NCBIfam" id="NF002521">
    <property type="entry name" value="PRK01911.1"/>
    <property type="match status" value="1"/>
</dbReference>
<evidence type="ECO:0000256" key="3">
    <source>
        <dbReference type="ARBA" id="ARBA00022857"/>
    </source>
</evidence>
<feature type="binding site" evidence="6">
    <location>
        <position position="76"/>
    </location>
    <ligand>
        <name>NAD(+)</name>
        <dbReference type="ChEBI" id="CHEBI:57540"/>
    </ligand>
</feature>
<evidence type="ECO:0000256" key="2">
    <source>
        <dbReference type="ARBA" id="ARBA00022777"/>
    </source>
</evidence>
<dbReference type="Pfam" id="PF01513">
    <property type="entry name" value="NAD_kinase"/>
    <property type="match status" value="1"/>
</dbReference>
<evidence type="ECO:0000256" key="1">
    <source>
        <dbReference type="ARBA" id="ARBA00022679"/>
    </source>
</evidence>
<dbReference type="GO" id="GO:0003951">
    <property type="term" value="F:NAD+ kinase activity"/>
    <property type="evidence" value="ECO:0007669"/>
    <property type="project" value="UniProtKB-UniRule"/>
</dbReference>
<feature type="binding site" evidence="6">
    <location>
        <begin position="183"/>
        <end position="188"/>
    </location>
    <ligand>
        <name>NAD(+)</name>
        <dbReference type="ChEBI" id="CHEBI:57540"/>
    </ligand>
</feature>
<reference evidence="7" key="2">
    <citation type="journal article" date="2021" name="PeerJ">
        <title>Extensive microbial diversity within the chicken gut microbiome revealed by metagenomics and culture.</title>
        <authorList>
            <person name="Gilroy R."/>
            <person name="Ravi A."/>
            <person name="Getino M."/>
            <person name="Pursley I."/>
            <person name="Horton D.L."/>
            <person name="Alikhan N.F."/>
            <person name="Baker D."/>
            <person name="Gharbi K."/>
            <person name="Hall N."/>
            <person name="Watson M."/>
            <person name="Adriaenssens E.M."/>
            <person name="Foster-Nyarko E."/>
            <person name="Jarju S."/>
            <person name="Secka A."/>
            <person name="Antonio M."/>
            <person name="Oren A."/>
            <person name="Chaudhuri R.R."/>
            <person name="La Ragione R."/>
            <person name="Hildebrand F."/>
            <person name="Pallen M.J."/>
        </authorList>
    </citation>
    <scope>NUCLEOTIDE SEQUENCE</scope>
    <source>
        <strain evidence="7">21143</strain>
    </source>
</reference>
<dbReference type="GO" id="GO:0005524">
    <property type="term" value="F:ATP binding"/>
    <property type="evidence" value="ECO:0007669"/>
    <property type="project" value="UniProtKB-KW"/>
</dbReference>
<sequence length="289" mass="31992">MRIAIFGKSYASGKQDEINTLFSSLQKYSPELLVDREFLRVMQDMDIRLPEITVLSGNDFYADISLSLGGDGTFLKTAERIGDKCIPILGINLGRMGFLADVQSSETEQAIDEIMAGRYHIEERSLLHITDGSRATWPYALNEVAVLKLDTSSMITIHAYLDNTFLNTYQADGLLVATPTGSTGYSLSVGGPIVAPKASNFIITPVAPHSLNVRPLVIGDDAEIRLVAEGRNRHFLVSLDGRSEEKTSGESITLRKAPFPIRVIKRNKQLFTDTLRKKLMWGVDLRSNI</sequence>
<evidence type="ECO:0000256" key="4">
    <source>
        <dbReference type="ARBA" id="ARBA00023027"/>
    </source>
</evidence>
<comment type="subcellular location">
    <subcellularLocation>
        <location evidence="6">Cytoplasm</location>
    </subcellularLocation>
</comment>
<dbReference type="GO" id="GO:0006741">
    <property type="term" value="P:NADP+ biosynthetic process"/>
    <property type="evidence" value="ECO:0007669"/>
    <property type="project" value="UniProtKB-UniRule"/>
</dbReference>
<comment type="catalytic activity">
    <reaction evidence="5 6">
        <text>NAD(+) + ATP = ADP + NADP(+) + H(+)</text>
        <dbReference type="Rhea" id="RHEA:18629"/>
        <dbReference type="ChEBI" id="CHEBI:15378"/>
        <dbReference type="ChEBI" id="CHEBI:30616"/>
        <dbReference type="ChEBI" id="CHEBI:57540"/>
        <dbReference type="ChEBI" id="CHEBI:58349"/>
        <dbReference type="ChEBI" id="CHEBI:456216"/>
        <dbReference type="EC" id="2.7.1.23"/>
    </reaction>
</comment>
<keyword evidence="6" id="KW-0963">Cytoplasm</keyword>
<comment type="caution">
    <text evidence="6">Lacks conserved residue(s) required for the propagation of feature annotation.</text>
</comment>
<dbReference type="SUPFAM" id="SSF111331">
    <property type="entry name" value="NAD kinase/diacylglycerol kinase-like"/>
    <property type="match status" value="1"/>
</dbReference>
<keyword evidence="6" id="KW-0067">ATP-binding</keyword>
<dbReference type="GO" id="GO:0019674">
    <property type="term" value="P:NAD+ metabolic process"/>
    <property type="evidence" value="ECO:0007669"/>
    <property type="project" value="InterPro"/>
</dbReference>
<dbReference type="Pfam" id="PF20143">
    <property type="entry name" value="NAD_kinase_C"/>
    <property type="match status" value="1"/>
</dbReference>
<keyword evidence="2 6" id="KW-0418">Kinase</keyword>
<evidence type="ECO:0000256" key="5">
    <source>
        <dbReference type="ARBA" id="ARBA00047925"/>
    </source>
</evidence>
<organism evidence="7 8">
    <name type="scientific">Candidatus Caccoplasma intestinavium</name>
    <dbReference type="NCBI Taxonomy" id="2840716"/>
    <lineage>
        <taxon>Bacteria</taxon>
        <taxon>Pseudomonadati</taxon>
        <taxon>Bacteroidota</taxon>
        <taxon>Bacteroidia</taxon>
        <taxon>Bacteroidales</taxon>
        <taxon>Bacteroidaceae</taxon>
        <taxon>Bacteroidaceae incertae sedis</taxon>
        <taxon>Candidatus Caccoplasma</taxon>
    </lineage>
</organism>